<dbReference type="PROSITE" id="PS50088">
    <property type="entry name" value="ANK_REPEAT"/>
    <property type="match status" value="3"/>
</dbReference>
<dbReference type="SMART" id="SM00248">
    <property type="entry name" value="ANK"/>
    <property type="match status" value="3"/>
</dbReference>
<evidence type="ECO:0000313" key="6">
    <source>
        <dbReference type="EMBL" id="CAB0035768.1"/>
    </source>
</evidence>
<dbReference type="PRINTS" id="PR01415">
    <property type="entry name" value="ANKYRIN"/>
</dbReference>
<accession>A0A6H5IH00</accession>
<evidence type="ECO:0000256" key="1">
    <source>
        <dbReference type="ARBA" id="ARBA00022737"/>
    </source>
</evidence>
<dbReference type="EMBL" id="CADCXV010000798">
    <property type="protein sequence ID" value="CAB0035768.1"/>
    <property type="molecule type" value="Genomic_DNA"/>
</dbReference>
<feature type="repeat" description="ANK" evidence="5">
    <location>
        <begin position="180"/>
        <end position="214"/>
    </location>
</feature>
<evidence type="ECO:0000313" key="7">
    <source>
        <dbReference type="Proteomes" id="UP000479190"/>
    </source>
</evidence>
<reference evidence="6 7" key="1">
    <citation type="submission" date="2020-02" db="EMBL/GenBank/DDBJ databases">
        <authorList>
            <person name="Ferguson B K."/>
        </authorList>
    </citation>
    <scope>NUCLEOTIDE SEQUENCE [LARGE SCALE GENOMIC DNA]</scope>
</reference>
<organism evidence="6 7">
    <name type="scientific">Trichogramma brassicae</name>
    <dbReference type="NCBI Taxonomy" id="86971"/>
    <lineage>
        <taxon>Eukaryota</taxon>
        <taxon>Metazoa</taxon>
        <taxon>Ecdysozoa</taxon>
        <taxon>Arthropoda</taxon>
        <taxon>Hexapoda</taxon>
        <taxon>Insecta</taxon>
        <taxon>Pterygota</taxon>
        <taxon>Neoptera</taxon>
        <taxon>Endopterygota</taxon>
        <taxon>Hymenoptera</taxon>
        <taxon>Apocrita</taxon>
        <taxon>Proctotrupomorpha</taxon>
        <taxon>Chalcidoidea</taxon>
        <taxon>Trichogrammatidae</taxon>
        <taxon>Trichogramma</taxon>
    </lineage>
</organism>
<feature type="repeat" description="ANK" evidence="5">
    <location>
        <begin position="259"/>
        <end position="286"/>
    </location>
</feature>
<dbReference type="PANTHER" id="PTHR24197:SF44">
    <property type="entry name" value="ANKYRIN REPEAT DOMAIN-CONTAINING PROTEIN 54"/>
    <property type="match status" value="1"/>
</dbReference>
<dbReference type="OrthoDB" id="439236at2759"/>
<dbReference type="InterPro" id="IPR036770">
    <property type="entry name" value="Ankyrin_rpt-contain_sf"/>
</dbReference>
<keyword evidence="2 5" id="KW-0040">ANK repeat</keyword>
<proteinExistence type="predicted"/>
<evidence type="ECO:0000256" key="4">
    <source>
        <dbReference type="ARBA" id="ARBA00039237"/>
    </source>
</evidence>
<dbReference type="Proteomes" id="UP000479190">
    <property type="component" value="Unassembled WGS sequence"/>
</dbReference>
<name>A0A6H5IH00_9HYME</name>
<dbReference type="Gene3D" id="1.25.40.20">
    <property type="entry name" value="Ankyrin repeat-containing domain"/>
    <property type="match status" value="2"/>
</dbReference>
<dbReference type="PANTHER" id="PTHR24197">
    <property type="entry name" value="ANKYRIN REPEAT DOMAIN-CONTAINING PROTEIN 61"/>
    <property type="match status" value="1"/>
</dbReference>
<keyword evidence="7" id="KW-1185">Reference proteome</keyword>
<sequence>MPVNDNCYGKHLELKTCEEKLETFKIVRRQVNWDYPDERGAFFYVFWRLSVGWTHCLPDLHDYFQQDQIDWLIEELAESIEDGDFESLVDFIILTGYKDHPELDESGRPSPRRTTPIHRAAKQRGFMAKSLFKIFNRFDLNYADADGYTHLHVACQYGYPEIVEKFLEAGHDPNCVDRSTGNTPLLSHLSNINVRQDILRMLLESGADPNAANALGATPLHVIGTRFGHNFDAESLVDLFFRINDRLQRNVQIDARDNRGRSPLQCAVERLEADVVDALMARGAELTGLVFPSEAHFDGFLGSNDVELRHGRNLIYAAAMLHIVERFEERGYELNRSEAATVMKMFVKYVFNDKPPRLHYRPIVSYKPIRLIGDDETRFLGENEKDDHPSESHVPRHDPVAARGIGAGRTARLQGLLQVCAVVHTVVLGRYERSCRDAPVRENVAKNFPPVGNGSFYGGDALQAADSLLQDDHRGAVERRFMQYWRGGARACLRRYKSQIMRRSSPSDEALAESCWTKRCCIEEEPASSMITCWRVVAVVVAADDDEQLADSSMMMFEASSIAATDMSHIHRSQRYYPSSRCSSRGCEGDFFCSVPRCAN</sequence>
<evidence type="ECO:0000256" key="5">
    <source>
        <dbReference type="PROSITE-ProRule" id="PRU00023"/>
    </source>
</evidence>
<protein>
    <recommendedName>
        <fullName evidence="4">Ankyrin repeat domain-containing protein 54</fullName>
    </recommendedName>
</protein>
<dbReference type="Pfam" id="PF12796">
    <property type="entry name" value="Ank_2"/>
    <property type="match status" value="1"/>
</dbReference>
<feature type="repeat" description="ANK" evidence="5">
    <location>
        <begin position="146"/>
        <end position="178"/>
    </location>
</feature>
<evidence type="ECO:0000256" key="3">
    <source>
        <dbReference type="ARBA" id="ARBA00037385"/>
    </source>
</evidence>
<dbReference type="InterPro" id="IPR002110">
    <property type="entry name" value="Ankyrin_rpt"/>
</dbReference>
<dbReference type="AlphaFoldDB" id="A0A6H5IH00"/>
<keyword evidence="1" id="KW-0677">Repeat</keyword>
<gene>
    <name evidence="6" type="ORF">TBRA_LOCUS7654</name>
</gene>
<dbReference type="PROSITE" id="PS50297">
    <property type="entry name" value="ANK_REP_REGION"/>
    <property type="match status" value="3"/>
</dbReference>
<evidence type="ECO:0000256" key="2">
    <source>
        <dbReference type="ARBA" id="ARBA00023043"/>
    </source>
</evidence>
<comment type="function">
    <text evidence="3">Plays an important role in regulating intracellular signaling events associated with erythroid terminal differentiation.</text>
</comment>
<dbReference type="SUPFAM" id="SSF48403">
    <property type="entry name" value="Ankyrin repeat"/>
    <property type="match status" value="1"/>
</dbReference>